<gene>
    <name evidence="1" type="ORF">N1851_018474</name>
</gene>
<name>A0AA47MNU1_MERPO</name>
<evidence type="ECO:0000313" key="1">
    <source>
        <dbReference type="EMBL" id="KAK0143402.1"/>
    </source>
</evidence>
<accession>A0AA47MNU1</accession>
<organism evidence="1 2">
    <name type="scientific">Merluccius polli</name>
    <name type="common">Benguela hake</name>
    <name type="synonym">Merluccius cadenati</name>
    <dbReference type="NCBI Taxonomy" id="89951"/>
    <lineage>
        <taxon>Eukaryota</taxon>
        <taxon>Metazoa</taxon>
        <taxon>Chordata</taxon>
        <taxon>Craniata</taxon>
        <taxon>Vertebrata</taxon>
        <taxon>Euteleostomi</taxon>
        <taxon>Actinopterygii</taxon>
        <taxon>Neopterygii</taxon>
        <taxon>Teleostei</taxon>
        <taxon>Neoteleostei</taxon>
        <taxon>Acanthomorphata</taxon>
        <taxon>Zeiogadaria</taxon>
        <taxon>Gadariae</taxon>
        <taxon>Gadiformes</taxon>
        <taxon>Gadoidei</taxon>
        <taxon>Merlucciidae</taxon>
        <taxon>Merluccius</taxon>
    </lineage>
</organism>
<reference evidence="1" key="1">
    <citation type="journal article" date="2023" name="Front. Mar. Sci.">
        <title>A new Merluccius polli reference genome to investigate the effects of global change in West African waters.</title>
        <authorList>
            <person name="Mateo J.L."/>
            <person name="Blanco-Fernandez C."/>
            <person name="Garcia-Vazquez E."/>
            <person name="Machado-Schiaffino G."/>
        </authorList>
    </citation>
    <scope>NUCLEOTIDE SEQUENCE</scope>
    <source>
        <strain evidence="1">C29</strain>
        <tissue evidence="1">Fin</tissue>
    </source>
</reference>
<comment type="caution">
    <text evidence="1">The sequence shown here is derived from an EMBL/GenBank/DDBJ whole genome shotgun (WGS) entry which is preliminary data.</text>
</comment>
<sequence>MVLTYKAVNGTAPTYLQALVSPRATTSARRLVPLSLRAGKGRTAKSQLFSVLAPLWWTTSLLTSGLQC</sequence>
<proteinExistence type="predicted"/>
<dbReference type="AlphaFoldDB" id="A0AA47MNU1"/>
<dbReference type="EMBL" id="JAOPHQ010003416">
    <property type="protein sequence ID" value="KAK0143402.1"/>
    <property type="molecule type" value="Genomic_DNA"/>
</dbReference>
<protein>
    <submittedName>
        <fullName evidence="1">Uncharacterized protein</fullName>
    </submittedName>
</protein>
<keyword evidence="2" id="KW-1185">Reference proteome</keyword>
<dbReference type="Proteomes" id="UP001174136">
    <property type="component" value="Unassembled WGS sequence"/>
</dbReference>
<evidence type="ECO:0000313" key="2">
    <source>
        <dbReference type="Proteomes" id="UP001174136"/>
    </source>
</evidence>